<evidence type="ECO:0000313" key="1">
    <source>
        <dbReference type="EMBL" id="KZW02370.1"/>
    </source>
</evidence>
<keyword evidence="2" id="KW-1185">Reference proteome</keyword>
<proteinExistence type="predicted"/>
<gene>
    <name evidence="1" type="ORF">EXIGLDRAFT_455878</name>
</gene>
<accession>A0A166BM16</accession>
<dbReference type="InParanoid" id="A0A166BM16"/>
<name>A0A166BM16_EXIGL</name>
<dbReference type="Proteomes" id="UP000077266">
    <property type="component" value="Unassembled WGS sequence"/>
</dbReference>
<organism evidence="1 2">
    <name type="scientific">Exidia glandulosa HHB12029</name>
    <dbReference type="NCBI Taxonomy" id="1314781"/>
    <lineage>
        <taxon>Eukaryota</taxon>
        <taxon>Fungi</taxon>
        <taxon>Dikarya</taxon>
        <taxon>Basidiomycota</taxon>
        <taxon>Agaricomycotina</taxon>
        <taxon>Agaricomycetes</taxon>
        <taxon>Auriculariales</taxon>
        <taxon>Exidiaceae</taxon>
        <taxon>Exidia</taxon>
    </lineage>
</organism>
<sequence>MYALRIHKYLSLYSTRAARAHRIFTKCDCAIARATALRSHQAFTVSHSNALMDGVTNSSQRLYAVNLRLHCSATSVMSRPSRYVITIDAQK</sequence>
<evidence type="ECO:0000313" key="2">
    <source>
        <dbReference type="Proteomes" id="UP000077266"/>
    </source>
</evidence>
<dbReference type="EMBL" id="KV425888">
    <property type="protein sequence ID" value="KZW02370.1"/>
    <property type="molecule type" value="Genomic_DNA"/>
</dbReference>
<protein>
    <submittedName>
        <fullName evidence="1">Uncharacterized protein</fullName>
    </submittedName>
</protein>
<dbReference type="AlphaFoldDB" id="A0A166BM16"/>
<reference evidence="1 2" key="1">
    <citation type="journal article" date="2016" name="Mol. Biol. Evol.">
        <title>Comparative Genomics of Early-Diverging Mushroom-Forming Fungi Provides Insights into the Origins of Lignocellulose Decay Capabilities.</title>
        <authorList>
            <person name="Nagy L.G."/>
            <person name="Riley R."/>
            <person name="Tritt A."/>
            <person name="Adam C."/>
            <person name="Daum C."/>
            <person name="Floudas D."/>
            <person name="Sun H."/>
            <person name="Yadav J.S."/>
            <person name="Pangilinan J."/>
            <person name="Larsson K.H."/>
            <person name="Matsuura K."/>
            <person name="Barry K."/>
            <person name="Labutti K."/>
            <person name="Kuo R."/>
            <person name="Ohm R.A."/>
            <person name="Bhattacharya S.S."/>
            <person name="Shirouzu T."/>
            <person name="Yoshinaga Y."/>
            <person name="Martin F.M."/>
            <person name="Grigoriev I.V."/>
            <person name="Hibbett D.S."/>
        </authorList>
    </citation>
    <scope>NUCLEOTIDE SEQUENCE [LARGE SCALE GENOMIC DNA]</scope>
    <source>
        <strain evidence="1 2">HHB12029</strain>
    </source>
</reference>